<evidence type="ECO:0000259" key="1">
    <source>
        <dbReference type="Pfam" id="PF24764"/>
    </source>
</evidence>
<dbReference type="Pfam" id="PF24764">
    <property type="entry name" value="rva_4"/>
    <property type="match status" value="1"/>
</dbReference>
<dbReference type="PANTHER" id="PTHR46791:SF5">
    <property type="entry name" value="CLR5 DOMAIN-CONTAINING PROTEIN-RELATED"/>
    <property type="match status" value="1"/>
</dbReference>
<gene>
    <name evidence="2" type="ORF">P5673_026517</name>
</gene>
<comment type="caution">
    <text evidence="2">The sequence shown here is derived from an EMBL/GenBank/DDBJ whole genome shotgun (WGS) entry which is preliminary data.</text>
</comment>
<feature type="domain" description="Integrase core" evidence="1">
    <location>
        <begin position="213"/>
        <end position="289"/>
    </location>
</feature>
<dbReference type="InterPro" id="IPR058913">
    <property type="entry name" value="Integrase_dom_put"/>
</dbReference>
<dbReference type="InterPro" id="IPR012337">
    <property type="entry name" value="RNaseH-like_sf"/>
</dbReference>
<name>A0AAD9Q0I8_ACRCE</name>
<reference evidence="2" key="2">
    <citation type="journal article" date="2023" name="Science">
        <title>Genomic signatures of disease resistance in endangered staghorn corals.</title>
        <authorList>
            <person name="Vollmer S.V."/>
            <person name="Selwyn J.D."/>
            <person name="Despard B.A."/>
            <person name="Roesel C.L."/>
        </authorList>
    </citation>
    <scope>NUCLEOTIDE SEQUENCE</scope>
    <source>
        <strain evidence="2">K2</strain>
    </source>
</reference>
<organism evidence="2 3">
    <name type="scientific">Acropora cervicornis</name>
    <name type="common">Staghorn coral</name>
    <dbReference type="NCBI Taxonomy" id="6130"/>
    <lineage>
        <taxon>Eukaryota</taxon>
        <taxon>Metazoa</taxon>
        <taxon>Cnidaria</taxon>
        <taxon>Anthozoa</taxon>
        <taxon>Hexacorallia</taxon>
        <taxon>Scleractinia</taxon>
        <taxon>Astrocoeniina</taxon>
        <taxon>Acroporidae</taxon>
        <taxon>Acropora</taxon>
    </lineage>
</organism>
<sequence length="389" mass="44636">MVAASGRWEDFLFLYRTVLETMSGLDNMLDPSQIDGVVLRLDCVKRYLVNISDDSQTDGIISQLQQVIDSLEEERHQYENREGHPMAAKLIKQTRGRPSFDIREETLTFLLEKGFKVPVIAQLLMVSSRTVERRMNKYGLTVSVISMMNNWTILFMKLRGIGLRLLMGKLRSKGIRIQWARLRYSLLRTDPTGVHLRWRKAIRRRKYWVPGPLALWKIVIHGGIDGYSRVPVYLHASDNNRSRTVLELFIKAVEEYGLPSRVRCDQGGENFDVGTFMLERCGTDRGSVVAEHNGFLDVLDDVQMWCLHYNQKDFTYYGVDWDGPVGITEGNGQVEVPITTCPLNSAELQQLREQIDPFVDDDNQGIDTFNETVNAVHRILQSRAHTVTL</sequence>
<protein>
    <recommendedName>
        <fullName evidence="1">Integrase core domain-containing protein</fullName>
    </recommendedName>
</protein>
<keyword evidence="3" id="KW-1185">Reference proteome</keyword>
<dbReference type="EMBL" id="JARQWQ010000087">
    <property type="protein sequence ID" value="KAK2552431.1"/>
    <property type="molecule type" value="Genomic_DNA"/>
</dbReference>
<accession>A0AAD9Q0I8</accession>
<dbReference type="AlphaFoldDB" id="A0AAD9Q0I8"/>
<dbReference type="Gene3D" id="3.30.420.10">
    <property type="entry name" value="Ribonuclease H-like superfamily/Ribonuclease H"/>
    <property type="match status" value="1"/>
</dbReference>
<proteinExistence type="predicted"/>
<dbReference type="Proteomes" id="UP001249851">
    <property type="component" value="Unassembled WGS sequence"/>
</dbReference>
<dbReference type="InterPro" id="IPR036397">
    <property type="entry name" value="RNaseH_sf"/>
</dbReference>
<reference evidence="2" key="1">
    <citation type="journal article" date="2023" name="G3 (Bethesda)">
        <title>Whole genome assembly and annotation of the endangered Caribbean coral Acropora cervicornis.</title>
        <authorList>
            <person name="Selwyn J.D."/>
            <person name="Vollmer S.V."/>
        </authorList>
    </citation>
    <scope>NUCLEOTIDE SEQUENCE</scope>
    <source>
        <strain evidence="2">K2</strain>
    </source>
</reference>
<dbReference type="PANTHER" id="PTHR46791">
    <property type="entry name" value="EXPRESSED PROTEIN"/>
    <property type="match status" value="1"/>
</dbReference>
<evidence type="ECO:0000313" key="3">
    <source>
        <dbReference type="Proteomes" id="UP001249851"/>
    </source>
</evidence>
<evidence type="ECO:0000313" key="2">
    <source>
        <dbReference type="EMBL" id="KAK2552431.1"/>
    </source>
</evidence>
<dbReference type="SUPFAM" id="SSF53098">
    <property type="entry name" value="Ribonuclease H-like"/>
    <property type="match status" value="1"/>
</dbReference>
<dbReference type="GO" id="GO:0003676">
    <property type="term" value="F:nucleic acid binding"/>
    <property type="evidence" value="ECO:0007669"/>
    <property type="project" value="InterPro"/>
</dbReference>